<organism evidence="2 3">
    <name type="scientific">Liparis tanakae</name>
    <name type="common">Tanaka's snailfish</name>
    <dbReference type="NCBI Taxonomy" id="230148"/>
    <lineage>
        <taxon>Eukaryota</taxon>
        <taxon>Metazoa</taxon>
        <taxon>Chordata</taxon>
        <taxon>Craniata</taxon>
        <taxon>Vertebrata</taxon>
        <taxon>Euteleostomi</taxon>
        <taxon>Actinopterygii</taxon>
        <taxon>Neopterygii</taxon>
        <taxon>Teleostei</taxon>
        <taxon>Neoteleostei</taxon>
        <taxon>Acanthomorphata</taxon>
        <taxon>Eupercaria</taxon>
        <taxon>Perciformes</taxon>
        <taxon>Cottioidei</taxon>
        <taxon>Cottales</taxon>
        <taxon>Liparidae</taxon>
        <taxon>Liparis</taxon>
    </lineage>
</organism>
<proteinExistence type="predicted"/>
<accession>A0A4Z2F9Y0</accession>
<name>A0A4Z2F9Y0_9TELE</name>
<dbReference type="EMBL" id="SRLO01001453">
    <property type="protein sequence ID" value="TNN37710.1"/>
    <property type="molecule type" value="Genomic_DNA"/>
</dbReference>
<sequence length="88" mass="9773">MRCGRDQKSKTRRNLFEVVPKIGNGKEKEERRGGGDERGRRETIREKKTAWTVGGRERGGGVEGGKEGKSRAKGTKMQNMAAVVPMEV</sequence>
<dbReference type="Proteomes" id="UP000314294">
    <property type="component" value="Unassembled WGS sequence"/>
</dbReference>
<dbReference type="AlphaFoldDB" id="A0A4Z2F9Y0"/>
<keyword evidence="3" id="KW-1185">Reference proteome</keyword>
<evidence type="ECO:0000313" key="2">
    <source>
        <dbReference type="EMBL" id="TNN37710.1"/>
    </source>
</evidence>
<evidence type="ECO:0000313" key="3">
    <source>
        <dbReference type="Proteomes" id="UP000314294"/>
    </source>
</evidence>
<protein>
    <submittedName>
        <fullName evidence="2">Uncharacterized protein</fullName>
    </submittedName>
</protein>
<feature type="region of interest" description="Disordered" evidence="1">
    <location>
        <begin position="20"/>
        <end position="76"/>
    </location>
</feature>
<evidence type="ECO:0000256" key="1">
    <source>
        <dbReference type="SAM" id="MobiDB-lite"/>
    </source>
</evidence>
<gene>
    <name evidence="2" type="ORF">EYF80_052121</name>
</gene>
<feature type="compositionally biased region" description="Basic and acidic residues" evidence="1">
    <location>
        <begin position="24"/>
        <end position="70"/>
    </location>
</feature>
<comment type="caution">
    <text evidence="2">The sequence shown here is derived from an EMBL/GenBank/DDBJ whole genome shotgun (WGS) entry which is preliminary data.</text>
</comment>
<reference evidence="2 3" key="1">
    <citation type="submission" date="2019-03" db="EMBL/GenBank/DDBJ databases">
        <title>First draft genome of Liparis tanakae, snailfish: a comprehensive survey of snailfish specific genes.</title>
        <authorList>
            <person name="Kim W."/>
            <person name="Song I."/>
            <person name="Jeong J.-H."/>
            <person name="Kim D."/>
            <person name="Kim S."/>
            <person name="Ryu S."/>
            <person name="Song J.Y."/>
            <person name="Lee S.K."/>
        </authorList>
    </citation>
    <scope>NUCLEOTIDE SEQUENCE [LARGE SCALE GENOMIC DNA]</scope>
    <source>
        <tissue evidence="2">Muscle</tissue>
    </source>
</reference>